<dbReference type="Pfam" id="PF00098">
    <property type="entry name" value="zf-CCHC"/>
    <property type="match status" value="1"/>
</dbReference>
<dbReference type="PROSITE" id="PS50158">
    <property type="entry name" value="ZF_CCHC"/>
    <property type="match status" value="1"/>
</dbReference>
<dbReference type="InterPro" id="IPR036875">
    <property type="entry name" value="Znf_CCHC_sf"/>
</dbReference>
<feature type="region of interest" description="Disordered" evidence="2">
    <location>
        <begin position="228"/>
        <end position="248"/>
    </location>
</feature>
<proteinExistence type="predicted"/>
<evidence type="ECO:0000256" key="2">
    <source>
        <dbReference type="SAM" id="MobiDB-lite"/>
    </source>
</evidence>
<dbReference type="GO" id="GO:0008270">
    <property type="term" value="F:zinc ion binding"/>
    <property type="evidence" value="ECO:0007669"/>
    <property type="project" value="UniProtKB-KW"/>
</dbReference>
<dbReference type="SMART" id="SM00343">
    <property type="entry name" value="ZnF_C2HC"/>
    <property type="match status" value="1"/>
</dbReference>
<accession>A0A813C2D7</accession>
<feature type="non-terminal residue" evidence="4">
    <location>
        <position position="372"/>
    </location>
</feature>
<dbReference type="Gene3D" id="4.10.60.10">
    <property type="entry name" value="Zinc finger, CCHC-type"/>
    <property type="match status" value="1"/>
</dbReference>
<evidence type="ECO:0000256" key="1">
    <source>
        <dbReference type="PROSITE-ProRule" id="PRU00047"/>
    </source>
</evidence>
<evidence type="ECO:0000313" key="5">
    <source>
        <dbReference type="Proteomes" id="UP000601435"/>
    </source>
</evidence>
<protein>
    <recommendedName>
        <fullName evidence="3">CCHC-type domain-containing protein</fullName>
    </recommendedName>
</protein>
<comment type="caution">
    <text evidence="4">The sequence shown here is derived from an EMBL/GenBank/DDBJ whole genome shotgun (WGS) entry which is preliminary data.</text>
</comment>
<keyword evidence="1" id="KW-0479">Metal-binding</keyword>
<name>A0A813C2D7_9DINO</name>
<dbReference type="GO" id="GO:0003676">
    <property type="term" value="F:nucleic acid binding"/>
    <property type="evidence" value="ECO:0007669"/>
    <property type="project" value="InterPro"/>
</dbReference>
<reference evidence="4" key="1">
    <citation type="submission" date="2021-02" db="EMBL/GenBank/DDBJ databases">
        <authorList>
            <person name="Dougan E. K."/>
            <person name="Rhodes N."/>
            <person name="Thang M."/>
            <person name="Chan C."/>
        </authorList>
    </citation>
    <scope>NUCLEOTIDE SEQUENCE</scope>
</reference>
<keyword evidence="5" id="KW-1185">Reference proteome</keyword>
<dbReference type="OrthoDB" id="10427680at2759"/>
<feature type="non-terminal residue" evidence="4">
    <location>
        <position position="1"/>
    </location>
</feature>
<evidence type="ECO:0000259" key="3">
    <source>
        <dbReference type="PROSITE" id="PS50158"/>
    </source>
</evidence>
<evidence type="ECO:0000313" key="4">
    <source>
        <dbReference type="EMBL" id="CAE7930388.1"/>
    </source>
</evidence>
<keyword evidence="1" id="KW-0863">Zinc-finger</keyword>
<keyword evidence="1" id="KW-0862">Zinc</keyword>
<dbReference type="InterPro" id="IPR001878">
    <property type="entry name" value="Znf_CCHC"/>
</dbReference>
<dbReference type="SUPFAM" id="SSF57756">
    <property type="entry name" value="Retrovirus zinc finger-like domains"/>
    <property type="match status" value="1"/>
</dbReference>
<feature type="domain" description="CCHC-type" evidence="3">
    <location>
        <begin position="176"/>
        <end position="190"/>
    </location>
</feature>
<dbReference type="Proteomes" id="UP000601435">
    <property type="component" value="Unassembled WGS sequence"/>
</dbReference>
<dbReference type="AlphaFoldDB" id="A0A813C2D7"/>
<gene>
    <name evidence="4" type="ORF">SNEC2469_LOCUS32342</name>
</gene>
<organism evidence="4 5">
    <name type="scientific">Symbiodinium necroappetens</name>
    <dbReference type="NCBI Taxonomy" id="1628268"/>
    <lineage>
        <taxon>Eukaryota</taxon>
        <taxon>Sar</taxon>
        <taxon>Alveolata</taxon>
        <taxon>Dinophyceae</taxon>
        <taxon>Suessiales</taxon>
        <taxon>Symbiodiniaceae</taxon>
        <taxon>Symbiodinium</taxon>
    </lineage>
</organism>
<dbReference type="EMBL" id="CAJNJA010081564">
    <property type="protein sequence ID" value="CAE7930388.1"/>
    <property type="molecule type" value="Genomic_DNA"/>
</dbReference>
<sequence length="372" mass="40341">AASLSLEERRDVLSSTANRLDFESVSNALQVLWDEQLSGARRPAAGPVLQSGPQVYHMEEQGGYEAQWAEQGPWDESEWYDDGDEQWQLYGEAEEPWQDEWTAGPSEPDPNAYTAAELDDNQVREALQAERAAEAMAAEAAMTWKRAQQATAAVRKDRGFGAKGSAFRAAMSSDQCHKCGSYGHFARDCKGAGKGRPKGAMAADYYEYEPPGYDAIYFVGGKGKKKGKSKSHFGMNKGPVIKGKGGKHPRTFPGVNAYGLEMLGSEGATGHECQVSSEKDAIPPTSGLLDCGATASAGPEASVQRLIAAVIEQDSQAVITIDQSRRPYFRYGSGAWGTAQFHVTLASSVSGQQLKFEVYALPNPPEYVESWF</sequence>